<name>A0ABR8UHI1_9GAMM</name>
<keyword evidence="7" id="KW-1185">Reference proteome</keyword>
<gene>
    <name evidence="6" type="ORF">H9645_04515</name>
</gene>
<dbReference type="Gene3D" id="3.10.580.10">
    <property type="entry name" value="CBS-domain"/>
    <property type="match status" value="1"/>
</dbReference>
<reference evidence="6 7" key="1">
    <citation type="submission" date="2020-08" db="EMBL/GenBank/DDBJ databases">
        <title>A Genomic Blueprint of the Chicken Gut Microbiome.</title>
        <authorList>
            <person name="Gilroy R."/>
            <person name="Ravi A."/>
            <person name="Getino M."/>
            <person name="Pursley I."/>
            <person name="Horton D.L."/>
            <person name="Alikhan N.-F."/>
            <person name="Baker D."/>
            <person name="Gharbi K."/>
            <person name="Hall N."/>
            <person name="Watson M."/>
            <person name="Adriaenssens E.M."/>
            <person name="Foster-Nyarko E."/>
            <person name="Jarju S."/>
            <person name="Secka A."/>
            <person name="Antonio M."/>
            <person name="Oren A."/>
            <person name="Chaudhuri R."/>
            <person name="La Ragione R.M."/>
            <person name="Hildebrand F."/>
            <person name="Pallen M.J."/>
        </authorList>
    </citation>
    <scope>NUCLEOTIDE SEQUENCE [LARGE SCALE GENOMIC DNA]</scope>
    <source>
        <strain evidence="6 7">Sa2BVA3</strain>
    </source>
</reference>
<dbReference type="InterPro" id="IPR046342">
    <property type="entry name" value="CBS_dom_sf"/>
</dbReference>
<dbReference type="SUPFAM" id="SSF51206">
    <property type="entry name" value="cAMP-binding domain-like"/>
    <property type="match status" value="1"/>
</dbReference>
<evidence type="ECO:0000313" key="7">
    <source>
        <dbReference type="Proteomes" id="UP000647183"/>
    </source>
</evidence>
<feature type="domain" description="CBS" evidence="5">
    <location>
        <begin position="155"/>
        <end position="213"/>
    </location>
</feature>
<dbReference type="InterPro" id="IPR005105">
    <property type="entry name" value="GlnD_Uridyltrans_N"/>
</dbReference>
<dbReference type="PROSITE" id="PS51371">
    <property type="entry name" value="CBS"/>
    <property type="match status" value="1"/>
</dbReference>
<dbReference type="InterPro" id="IPR051257">
    <property type="entry name" value="Diverse_CBS-Domain"/>
</dbReference>
<dbReference type="InterPro" id="IPR000595">
    <property type="entry name" value="cNMP-bd_dom"/>
</dbReference>
<dbReference type="InterPro" id="IPR018490">
    <property type="entry name" value="cNMP-bd_dom_sf"/>
</dbReference>
<dbReference type="RefSeq" id="WP_191728551.1">
    <property type="nucleotide sequence ID" value="NZ_JACSQJ010000002.1"/>
</dbReference>
<dbReference type="PANTHER" id="PTHR43080">
    <property type="entry name" value="CBS DOMAIN-CONTAINING PROTEIN CBSX3, MITOCHONDRIAL"/>
    <property type="match status" value="1"/>
</dbReference>
<protein>
    <submittedName>
        <fullName evidence="6">Cyclic nucleotide-binding/CBS domain-containing protein</fullName>
    </submittedName>
</protein>
<dbReference type="PROSITE" id="PS50042">
    <property type="entry name" value="CNMP_BINDING_3"/>
    <property type="match status" value="1"/>
</dbReference>
<feature type="domain" description="Cyclic nucleotide-binding" evidence="4">
    <location>
        <begin position="13"/>
        <end position="132"/>
    </location>
</feature>
<sequence>MDPVPGLDLSLPPFDLLDDAGRQRLQADVDIGFHPGGSTLIEAGRDSPHVVVILKGLVHAFQVDDRGRAERFADYGPGDVIGAWAVMAGRARLSYRAEGDCLSHLIPAATFRQLLADNPRMAAYFNEGLATKGRLSSGSERREAAELMVIRVGEADLAPAERVDGATSIADASARLRERRVDCLLVYDREQDAPGIVTRTDLLEALTHKRLPLDAPIGPLASRPLATIGTGEVLFQALIEMTERQIERVVVTEGSRVAGTLGMAEVLAHFASHSHLISLRLARAQSVDEIAEAASGMTRLVRSLNLHGARIPYMMELVSALNGLIMRRIFELAVPAERRDGVCLLVMGSEGRREQLLKTDQDNALVLADDLDWPGLAEAMEQFSAGLAKVGYPPCPGRVMVDNPHWRMRGGEWRERIGQWRHVHGGQGALDLSIALDARPIAGNAALFPPVKDALMALGRDEILLHHLAGATLEFATPLTFFGRVRSGGAGTDIKKGGIFPVVHGLRCLALRHGITATGSRERCAALVECGELSPGLGRDLPQALNVFQHMRLDAQFAALAEGRAPDNHIDPARLRRLDRELMRDALHVVKDFRAHVRSSFHLRD</sequence>
<dbReference type="Pfam" id="PF03445">
    <property type="entry name" value="DUF294"/>
    <property type="match status" value="1"/>
</dbReference>
<dbReference type="PANTHER" id="PTHR43080:SF2">
    <property type="entry name" value="CBS DOMAIN-CONTAINING PROTEIN"/>
    <property type="match status" value="1"/>
</dbReference>
<dbReference type="InterPro" id="IPR000644">
    <property type="entry name" value="CBS_dom"/>
</dbReference>
<dbReference type="Pfam" id="PF00571">
    <property type="entry name" value="CBS"/>
    <property type="match status" value="1"/>
</dbReference>
<dbReference type="InterPro" id="IPR014710">
    <property type="entry name" value="RmlC-like_jellyroll"/>
</dbReference>
<comment type="caution">
    <text evidence="6">The sequence shown here is derived from an EMBL/GenBank/DDBJ whole genome shotgun (WGS) entry which is preliminary data.</text>
</comment>
<dbReference type="EMBL" id="JACSQJ010000002">
    <property type="protein sequence ID" value="MBD7987285.1"/>
    <property type="molecule type" value="Genomic_DNA"/>
</dbReference>
<evidence type="ECO:0000259" key="4">
    <source>
        <dbReference type="PROSITE" id="PS50042"/>
    </source>
</evidence>
<evidence type="ECO:0000259" key="5">
    <source>
        <dbReference type="PROSITE" id="PS51371"/>
    </source>
</evidence>
<accession>A0ABR8UHI1</accession>
<dbReference type="CDD" id="cd00038">
    <property type="entry name" value="CAP_ED"/>
    <property type="match status" value="1"/>
</dbReference>
<evidence type="ECO:0000256" key="2">
    <source>
        <dbReference type="ARBA" id="ARBA00023122"/>
    </source>
</evidence>
<dbReference type="Proteomes" id="UP000647183">
    <property type="component" value="Unassembled WGS sequence"/>
</dbReference>
<dbReference type="SMART" id="SM00116">
    <property type="entry name" value="CBS"/>
    <property type="match status" value="2"/>
</dbReference>
<evidence type="ECO:0000256" key="3">
    <source>
        <dbReference type="PROSITE-ProRule" id="PRU00703"/>
    </source>
</evidence>
<proteinExistence type="predicted"/>
<evidence type="ECO:0000313" key="6">
    <source>
        <dbReference type="EMBL" id="MBD7987285.1"/>
    </source>
</evidence>
<comment type="subcellular location">
    <subcellularLocation>
        <location evidence="1">Cytoplasm</location>
    </subcellularLocation>
</comment>
<evidence type="ECO:0000256" key="1">
    <source>
        <dbReference type="ARBA" id="ARBA00004496"/>
    </source>
</evidence>
<dbReference type="Pfam" id="PF10335">
    <property type="entry name" value="DUF294_C"/>
    <property type="match status" value="1"/>
</dbReference>
<organism evidence="6 7">
    <name type="scientific">Luteimonas colneyensis</name>
    <dbReference type="NCBI Taxonomy" id="2762230"/>
    <lineage>
        <taxon>Bacteria</taxon>
        <taxon>Pseudomonadati</taxon>
        <taxon>Pseudomonadota</taxon>
        <taxon>Gammaproteobacteria</taxon>
        <taxon>Lysobacterales</taxon>
        <taxon>Lysobacteraceae</taxon>
        <taxon>Luteimonas</taxon>
    </lineage>
</organism>
<dbReference type="Gene3D" id="2.60.120.10">
    <property type="entry name" value="Jelly Rolls"/>
    <property type="match status" value="1"/>
</dbReference>
<dbReference type="InterPro" id="IPR018821">
    <property type="entry name" value="DUF294_put_nucleoTrafse_sb-bd"/>
</dbReference>
<dbReference type="Pfam" id="PF00027">
    <property type="entry name" value="cNMP_binding"/>
    <property type="match status" value="1"/>
</dbReference>
<dbReference type="SUPFAM" id="SSF54631">
    <property type="entry name" value="CBS-domain pair"/>
    <property type="match status" value="1"/>
</dbReference>
<keyword evidence="2 3" id="KW-0129">CBS domain</keyword>
<dbReference type="CDD" id="cd05401">
    <property type="entry name" value="NT_GlnE_GlnD_like"/>
    <property type="match status" value="1"/>
</dbReference>